<keyword evidence="1" id="KW-0547">Nucleotide-binding</keyword>
<dbReference type="PANTHER" id="PTHR23076:SF97">
    <property type="entry name" value="ATP-DEPENDENT ZINC METALLOPROTEASE YME1L1"/>
    <property type="match status" value="1"/>
</dbReference>
<evidence type="ECO:0000313" key="5">
    <source>
        <dbReference type="Proteomes" id="UP001058514"/>
    </source>
</evidence>
<dbReference type="PROSITE" id="PS00674">
    <property type="entry name" value="AAA"/>
    <property type="match status" value="1"/>
</dbReference>
<dbReference type="SMART" id="SM00382">
    <property type="entry name" value="AAA"/>
    <property type="match status" value="1"/>
</dbReference>
<dbReference type="Gene3D" id="1.20.58.760">
    <property type="entry name" value="Peptidase M41"/>
    <property type="match status" value="1"/>
</dbReference>
<evidence type="ECO:0000313" key="4">
    <source>
        <dbReference type="EMBL" id="UWQ41613.1"/>
    </source>
</evidence>
<dbReference type="Pfam" id="PF01434">
    <property type="entry name" value="Peptidase_M41"/>
    <property type="match status" value="1"/>
</dbReference>
<dbReference type="InterPro" id="IPR000642">
    <property type="entry name" value="Peptidase_M41"/>
</dbReference>
<proteinExistence type="inferred from homology"/>
<dbReference type="PANTHER" id="PTHR23076">
    <property type="entry name" value="METALLOPROTEASE M41 FTSH"/>
    <property type="match status" value="1"/>
</dbReference>
<evidence type="ECO:0000256" key="1">
    <source>
        <dbReference type="RuleBase" id="RU003651"/>
    </source>
</evidence>
<dbReference type="InterPro" id="IPR003959">
    <property type="entry name" value="ATPase_AAA_core"/>
</dbReference>
<dbReference type="InterPro" id="IPR027417">
    <property type="entry name" value="P-loop_NTPase"/>
</dbReference>
<feature type="compositionally biased region" description="Basic and acidic residues" evidence="2">
    <location>
        <begin position="713"/>
        <end position="727"/>
    </location>
</feature>
<name>A0ABY5WJF4_9RHOB</name>
<dbReference type="Proteomes" id="UP001058514">
    <property type="component" value="Chromosome"/>
</dbReference>
<organism evidence="4 5">
    <name type="scientific">Leisingera aquaemixtae</name>
    <dbReference type="NCBI Taxonomy" id="1396826"/>
    <lineage>
        <taxon>Bacteria</taxon>
        <taxon>Pseudomonadati</taxon>
        <taxon>Pseudomonadota</taxon>
        <taxon>Alphaproteobacteria</taxon>
        <taxon>Rhodobacterales</taxon>
        <taxon>Roseobacteraceae</taxon>
        <taxon>Leisingera</taxon>
    </lineage>
</organism>
<accession>A0ABY5WJF4</accession>
<protein>
    <submittedName>
        <fullName evidence="4">AAA family ATPase</fullName>
    </submittedName>
</protein>
<comment type="similarity">
    <text evidence="1">Belongs to the AAA ATPase family.</text>
</comment>
<keyword evidence="1" id="KW-0067">ATP-binding</keyword>
<gene>
    <name evidence="4" type="ORF">K3718_00565</name>
</gene>
<dbReference type="CDD" id="cd19481">
    <property type="entry name" value="RecA-like_protease"/>
    <property type="match status" value="1"/>
</dbReference>
<feature type="domain" description="AAA+ ATPase" evidence="3">
    <location>
        <begin position="334"/>
        <end position="473"/>
    </location>
</feature>
<reference evidence="4" key="1">
    <citation type="submission" date="2021-08" db="EMBL/GenBank/DDBJ databases">
        <authorList>
            <person name="Nwanade C."/>
            <person name="Wang M."/>
            <person name="Masoudi A."/>
            <person name="Yu Z."/>
            <person name="Liu J."/>
        </authorList>
    </citation>
    <scope>NUCLEOTIDE SEQUENCE</scope>
    <source>
        <strain evidence="4">S166</strain>
    </source>
</reference>
<feature type="compositionally biased region" description="Polar residues" evidence="2">
    <location>
        <begin position="729"/>
        <end position="741"/>
    </location>
</feature>
<sequence>MTQFPLHSPRPAWVSFGKQVLRRMISEQNNAAGNRDAALQDHPKSRLLNALNDLPKTQHRDSTELDQLRESGIDGWALDDHGHSRPASILPASRSLTALRLAATFVSSRNVLDTVLAPGAVTVLTGLRTAEADFILAACRSGLLPEAWKVTTLGEERHHEQTLRVLQATTSTGTSRTGDLYRLERTVCEALQQPCPLLVLLPNGESLPDSLSTVLPVPVRLAPLSRDIVMAQLEHSHSATGKIDRETVEPVLPDDSALADLGDPDVLLAFRAPDARSTAERLAAAVSRTQRHSESARALTLEDVNGTSPAHQAAADLVADLRSWQRGELKWSDMSRSLLIYGEPGTGKTVLAGAIATSAGVPLIQGSFGAWQAKGHLGDMLAAMLTCFRDAKSHKPCVLFIDEIDSCGSRADTGDRNQAYRQQVINEFLRQIDLLHREEGILLIGATNFPGKIDPAILRPGRFDLHHEMPLPSRQQILVMLEQVFPDSGQDLRPLSRKLAGQTPAVIDARIREARARARRQGRSFDPGFLEQILDQEQGSRSQLDERIAVHECGHVITAWLYGEEVKRVCLCPTGGLTERTAPPHAGLQADFDRQMTIHLAGRAAERLVFGTVSAGAGGGGNSDLAQAARLSLAMDHELGLGIHGNAWFGPPDPARLTAEERKRLQEQLDHAEDCARALLYPHRHVLQEMASVLTREREFDASAINRWLKDLPRKGGRDDGPDRIGEDTANTATAFGATSG</sequence>
<dbReference type="Pfam" id="PF00004">
    <property type="entry name" value="AAA"/>
    <property type="match status" value="1"/>
</dbReference>
<dbReference type="InterPro" id="IPR003960">
    <property type="entry name" value="ATPase_AAA_CS"/>
</dbReference>
<dbReference type="InterPro" id="IPR003593">
    <property type="entry name" value="AAA+_ATPase"/>
</dbReference>
<dbReference type="InterPro" id="IPR037219">
    <property type="entry name" value="Peptidase_M41-like"/>
</dbReference>
<dbReference type="EMBL" id="CP081051">
    <property type="protein sequence ID" value="UWQ41613.1"/>
    <property type="molecule type" value="Genomic_DNA"/>
</dbReference>
<dbReference type="RefSeq" id="WP_259964645.1">
    <property type="nucleotide sequence ID" value="NZ_CP081051.1"/>
</dbReference>
<evidence type="ECO:0000259" key="3">
    <source>
        <dbReference type="SMART" id="SM00382"/>
    </source>
</evidence>
<keyword evidence="5" id="KW-1185">Reference proteome</keyword>
<dbReference type="Gene3D" id="3.40.50.300">
    <property type="entry name" value="P-loop containing nucleotide triphosphate hydrolases"/>
    <property type="match status" value="1"/>
</dbReference>
<dbReference type="SUPFAM" id="SSF140990">
    <property type="entry name" value="FtsH protease domain-like"/>
    <property type="match status" value="1"/>
</dbReference>
<feature type="region of interest" description="Disordered" evidence="2">
    <location>
        <begin position="713"/>
        <end position="741"/>
    </location>
</feature>
<dbReference type="SUPFAM" id="SSF52540">
    <property type="entry name" value="P-loop containing nucleoside triphosphate hydrolases"/>
    <property type="match status" value="1"/>
</dbReference>
<evidence type="ECO:0000256" key="2">
    <source>
        <dbReference type="SAM" id="MobiDB-lite"/>
    </source>
</evidence>